<dbReference type="GO" id="GO:0005874">
    <property type="term" value="C:microtubule"/>
    <property type="evidence" value="ECO:0007669"/>
    <property type="project" value="UniProtKB-KW"/>
</dbReference>
<evidence type="ECO:0000256" key="9">
    <source>
        <dbReference type="PROSITE-ProRule" id="PRU00283"/>
    </source>
</evidence>
<keyword evidence="5 11" id="KW-0175">Coiled coil</keyword>
<dbReference type="Gene3D" id="3.40.850.10">
    <property type="entry name" value="Kinesin motor domain"/>
    <property type="match status" value="1"/>
</dbReference>
<dbReference type="Proteomes" id="UP001516400">
    <property type="component" value="Unassembled WGS sequence"/>
</dbReference>
<evidence type="ECO:0000256" key="2">
    <source>
        <dbReference type="ARBA" id="ARBA00022701"/>
    </source>
</evidence>
<evidence type="ECO:0000259" key="13">
    <source>
        <dbReference type="PROSITE" id="PS50067"/>
    </source>
</evidence>
<name>A0ABD2NAZ1_9CUCU</name>
<dbReference type="PANTHER" id="PTHR47968">
    <property type="entry name" value="CENTROMERE PROTEIN E"/>
    <property type="match status" value="1"/>
</dbReference>
<feature type="coiled-coil region" evidence="11">
    <location>
        <begin position="398"/>
        <end position="425"/>
    </location>
</feature>
<gene>
    <name evidence="14" type="ORF">HHI36_020449</name>
</gene>
<evidence type="ECO:0000256" key="6">
    <source>
        <dbReference type="ARBA" id="ARBA00023175"/>
    </source>
</evidence>
<accession>A0ABD2NAZ1</accession>
<evidence type="ECO:0000256" key="10">
    <source>
        <dbReference type="RuleBase" id="RU000394"/>
    </source>
</evidence>
<dbReference type="GO" id="GO:0005524">
    <property type="term" value="F:ATP binding"/>
    <property type="evidence" value="ECO:0007669"/>
    <property type="project" value="UniProtKB-UniRule"/>
</dbReference>
<keyword evidence="3 9" id="KW-0547">Nucleotide-binding</keyword>
<protein>
    <recommendedName>
        <fullName evidence="10">Kinesin-like protein</fullName>
    </recommendedName>
</protein>
<feature type="compositionally biased region" description="Basic and acidic residues" evidence="12">
    <location>
        <begin position="1"/>
        <end position="10"/>
    </location>
</feature>
<dbReference type="EMBL" id="JABFTP020000083">
    <property type="protein sequence ID" value="KAL3275699.1"/>
    <property type="molecule type" value="Genomic_DNA"/>
</dbReference>
<evidence type="ECO:0000313" key="15">
    <source>
        <dbReference type="Proteomes" id="UP001516400"/>
    </source>
</evidence>
<dbReference type="InterPro" id="IPR036961">
    <property type="entry name" value="Kinesin_motor_dom_sf"/>
</dbReference>
<evidence type="ECO:0000256" key="7">
    <source>
        <dbReference type="ARBA" id="ARBA00023212"/>
    </source>
</evidence>
<evidence type="ECO:0000256" key="4">
    <source>
        <dbReference type="ARBA" id="ARBA00022840"/>
    </source>
</evidence>
<sequence length="752" mass="84890">MMKSRRDNIKSPHRKNNLGISRPLSRLNKATLLSSTSSASPSANIRVVVRVRPPNVRESGDNQKVTIKVVDENLLIFDPKENSEPFFYHGVQQKTRDFLRKTEKDIQFVFNRVFDWNVQNVEVFENSTKPLINSLMDGINCSVFAYGATGSGKTHTMLGNPSNPGITFLTMQKLFETKETLSIERDFELGITYLEVYNEIVRDLLNPGTTLTLREDSKFGVVVAGIKYVLIGSANELYNLLEEGNRNRTQHPTDANAESSRSHAVFQVYLKMKFKVSGEIRMAKLSMIDLAGSERGSATGFQGARFAEGANINKSLLALGNCINSLADGQRHVPYRDSKLTRLLKDSLGGNCQTVMIANISPSSLSYEDTYNTLRYATRAKAIKATIKRNVVNIDLKVEQYAKINEELNRELARLKAELKELREEKPKNVCVEVDPSILSQIEDIFSQRKNIIERTYSMEISEQIVQLRSQVKEDANSRLSGLCCDTPDKEERHRKLDNTIYRCNRQKETFRDEISALNAEKTELEMQTGQLLEQHPSLKLTVELKELELAKLEEQFKNQINLKQIKIYQEEMQHRGDLIEKMSSVLKPCFMQLRAMGYATDNLIQEYEAVLSHSQGTRNIKWQDEVQNPVPDSGVCSTTTIIDDNAGSALSVSPTHSAIKSPARTQGPELEMTFTVNSVPRKAPIKSAKKKVCAESLLVKAYKPSPMKKARVNSASLKMKENIPSSRAIHAQKFQIRKGLESASSRPPFRR</sequence>
<feature type="domain" description="Kinesin motor" evidence="13">
    <location>
        <begin position="44"/>
        <end position="383"/>
    </location>
</feature>
<feature type="region of interest" description="Disordered" evidence="12">
    <location>
        <begin position="1"/>
        <end position="21"/>
    </location>
</feature>
<keyword evidence="4 9" id="KW-0067">ATP-binding</keyword>
<evidence type="ECO:0000256" key="3">
    <source>
        <dbReference type="ARBA" id="ARBA00022741"/>
    </source>
</evidence>
<dbReference type="PRINTS" id="PR00380">
    <property type="entry name" value="KINESINHEAVY"/>
</dbReference>
<keyword evidence="7" id="KW-0206">Cytoskeleton</keyword>
<dbReference type="PANTHER" id="PTHR47968:SF65">
    <property type="entry name" value="KINESIN MOTOR DOMAIN-CONTAINING PROTEIN"/>
    <property type="match status" value="1"/>
</dbReference>
<dbReference type="FunFam" id="3.40.850.10:FF:000054">
    <property type="entry name" value="Kinesin-like protein"/>
    <property type="match status" value="1"/>
</dbReference>
<evidence type="ECO:0000256" key="11">
    <source>
        <dbReference type="SAM" id="Coils"/>
    </source>
</evidence>
<dbReference type="PROSITE" id="PS50067">
    <property type="entry name" value="KINESIN_MOTOR_2"/>
    <property type="match status" value="1"/>
</dbReference>
<evidence type="ECO:0000256" key="8">
    <source>
        <dbReference type="ARBA" id="ARBA00060769"/>
    </source>
</evidence>
<keyword evidence="2 10" id="KW-0493">Microtubule</keyword>
<dbReference type="SUPFAM" id="SSF52540">
    <property type="entry name" value="P-loop containing nucleoside triphosphate hydrolases"/>
    <property type="match status" value="1"/>
</dbReference>
<keyword evidence="15" id="KW-1185">Reference proteome</keyword>
<dbReference type="InterPro" id="IPR027640">
    <property type="entry name" value="Kinesin-like_fam"/>
</dbReference>
<feature type="coiled-coil region" evidence="11">
    <location>
        <begin position="508"/>
        <end position="563"/>
    </location>
</feature>
<dbReference type="Pfam" id="PF00225">
    <property type="entry name" value="Kinesin"/>
    <property type="match status" value="1"/>
</dbReference>
<evidence type="ECO:0000256" key="12">
    <source>
        <dbReference type="SAM" id="MobiDB-lite"/>
    </source>
</evidence>
<dbReference type="GO" id="GO:0003774">
    <property type="term" value="F:cytoskeletal motor activity"/>
    <property type="evidence" value="ECO:0007669"/>
    <property type="project" value="UniProtKB-UniRule"/>
</dbReference>
<evidence type="ECO:0000313" key="14">
    <source>
        <dbReference type="EMBL" id="KAL3275699.1"/>
    </source>
</evidence>
<dbReference type="InterPro" id="IPR019821">
    <property type="entry name" value="Kinesin_motor_CS"/>
</dbReference>
<keyword evidence="6 9" id="KW-0505">Motor protein</keyword>
<comment type="caution">
    <text evidence="14">The sequence shown here is derived from an EMBL/GenBank/DDBJ whole genome shotgun (WGS) entry which is preliminary data.</text>
</comment>
<keyword evidence="7" id="KW-0963">Cytoplasm</keyword>
<reference evidence="14 15" key="1">
    <citation type="journal article" date="2021" name="BMC Biol.">
        <title>Horizontally acquired antibacterial genes associated with adaptive radiation of ladybird beetles.</title>
        <authorList>
            <person name="Li H.S."/>
            <person name="Tang X.F."/>
            <person name="Huang Y.H."/>
            <person name="Xu Z.Y."/>
            <person name="Chen M.L."/>
            <person name="Du X.Y."/>
            <person name="Qiu B.Y."/>
            <person name="Chen P.T."/>
            <person name="Zhang W."/>
            <person name="Slipinski A."/>
            <person name="Escalona H.E."/>
            <person name="Waterhouse R.M."/>
            <person name="Zwick A."/>
            <person name="Pang H."/>
        </authorList>
    </citation>
    <scope>NUCLEOTIDE SEQUENCE [LARGE SCALE GENOMIC DNA]</scope>
    <source>
        <strain evidence="14">SYSU2018</strain>
    </source>
</reference>
<organism evidence="14 15">
    <name type="scientific">Cryptolaemus montrouzieri</name>
    <dbReference type="NCBI Taxonomy" id="559131"/>
    <lineage>
        <taxon>Eukaryota</taxon>
        <taxon>Metazoa</taxon>
        <taxon>Ecdysozoa</taxon>
        <taxon>Arthropoda</taxon>
        <taxon>Hexapoda</taxon>
        <taxon>Insecta</taxon>
        <taxon>Pterygota</taxon>
        <taxon>Neoptera</taxon>
        <taxon>Endopterygota</taxon>
        <taxon>Coleoptera</taxon>
        <taxon>Polyphaga</taxon>
        <taxon>Cucujiformia</taxon>
        <taxon>Coccinelloidea</taxon>
        <taxon>Coccinellidae</taxon>
        <taxon>Scymninae</taxon>
        <taxon>Scymnini</taxon>
        <taxon>Cryptolaemus</taxon>
    </lineage>
</organism>
<dbReference type="InterPro" id="IPR027417">
    <property type="entry name" value="P-loop_NTPase"/>
</dbReference>
<dbReference type="InterPro" id="IPR001752">
    <property type="entry name" value="Kinesin_motor_dom"/>
</dbReference>
<dbReference type="SMART" id="SM00129">
    <property type="entry name" value="KISc"/>
    <property type="match status" value="1"/>
</dbReference>
<evidence type="ECO:0000256" key="1">
    <source>
        <dbReference type="ARBA" id="ARBA00004245"/>
    </source>
</evidence>
<proteinExistence type="inferred from homology"/>
<comment type="subcellular location">
    <subcellularLocation>
        <location evidence="1">Cytoplasm</location>
        <location evidence="1">Cytoskeleton</location>
    </subcellularLocation>
</comment>
<dbReference type="AlphaFoldDB" id="A0ABD2NAZ1"/>
<comment type="similarity">
    <text evidence="8">Belongs to the TRAFAC class myosin-kinesin ATPase superfamily. Kinesin family. KIN-8 subfamily.</text>
</comment>
<feature type="binding site" evidence="9">
    <location>
        <begin position="147"/>
        <end position="154"/>
    </location>
    <ligand>
        <name>ATP</name>
        <dbReference type="ChEBI" id="CHEBI:30616"/>
    </ligand>
</feature>
<evidence type="ECO:0000256" key="5">
    <source>
        <dbReference type="ARBA" id="ARBA00023054"/>
    </source>
</evidence>
<dbReference type="PROSITE" id="PS00411">
    <property type="entry name" value="KINESIN_MOTOR_1"/>
    <property type="match status" value="1"/>
</dbReference>